<keyword evidence="3" id="KW-1185">Reference proteome</keyword>
<dbReference type="Ensembl" id="ENSSFOT00015007955.2">
    <property type="protein sequence ID" value="ENSSFOP00015007842.1"/>
    <property type="gene ID" value="ENSSFOG00015005152.2"/>
</dbReference>
<dbReference type="PANTHER" id="PTHR35819">
    <property type="entry name" value="PICALM INTERACTING MITOTIC REGULATOR PIMREG"/>
    <property type="match status" value="1"/>
</dbReference>
<evidence type="ECO:0000313" key="3">
    <source>
        <dbReference type="Proteomes" id="UP000694397"/>
    </source>
</evidence>
<dbReference type="InterPro" id="IPR009932">
    <property type="entry name" value="RCS1"/>
</dbReference>
<sequence length="231" mass="25508">MPSITRRAHQVLDESGGEASPEAPDRFRKSRSSSSLDSLRMSLRKRLPLKTVPFNINENLSWESLQENRKTSTIRLLTRSAQNSIGGVYQKLQKRGEERLVVTPCASPGGLENSNSPGGPEQLAHSAVVTPRRVTQRTPRSSTQKTPLAARTSAQAGGPSTLRGGRSRRQLVRMAALRSPFASSDAQIRRRQSDEELESLSSDLRKLGGFSRGRDGALRGDEQTLDLENYW</sequence>
<feature type="region of interest" description="Disordered" evidence="1">
    <location>
        <begin position="1"/>
        <end position="39"/>
    </location>
</feature>
<reference evidence="2" key="3">
    <citation type="submission" date="2025-09" db="UniProtKB">
        <authorList>
            <consortium name="Ensembl"/>
        </authorList>
    </citation>
    <scope>IDENTIFICATION</scope>
</reference>
<feature type="compositionally biased region" description="Low complexity" evidence="1">
    <location>
        <begin position="129"/>
        <end position="144"/>
    </location>
</feature>
<evidence type="ECO:0000256" key="1">
    <source>
        <dbReference type="SAM" id="MobiDB-lite"/>
    </source>
</evidence>
<dbReference type="KEGG" id="sfm:108932060"/>
<dbReference type="GeneTree" id="ENSGT00940000177516"/>
<dbReference type="Pfam" id="PF07326">
    <property type="entry name" value="RCS1"/>
    <property type="match status" value="1"/>
</dbReference>
<gene>
    <name evidence="2" type="primary">pimreg</name>
</gene>
<evidence type="ECO:0000313" key="2">
    <source>
        <dbReference type="Ensembl" id="ENSSFOP00015007842.1"/>
    </source>
</evidence>
<name>A0A8C9R272_SCLFO</name>
<feature type="region of interest" description="Disordered" evidence="1">
    <location>
        <begin position="104"/>
        <end position="168"/>
    </location>
</feature>
<reference evidence="2 3" key="1">
    <citation type="submission" date="2019-04" db="EMBL/GenBank/DDBJ databases">
        <authorList>
            <consortium name="Wellcome Sanger Institute Data Sharing"/>
        </authorList>
    </citation>
    <scope>NUCLEOTIDE SEQUENCE [LARGE SCALE GENOMIC DNA]</scope>
</reference>
<dbReference type="AlphaFoldDB" id="A0A8C9R272"/>
<feature type="region of interest" description="Disordered" evidence="1">
    <location>
        <begin position="180"/>
        <end position="200"/>
    </location>
</feature>
<dbReference type="OrthoDB" id="9898669at2759"/>
<organism evidence="2 3">
    <name type="scientific">Scleropages formosus</name>
    <name type="common">Asian bonytongue</name>
    <name type="synonym">Osteoglossum formosum</name>
    <dbReference type="NCBI Taxonomy" id="113540"/>
    <lineage>
        <taxon>Eukaryota</taxon>
        <taxon>Metazoa</taxon>
        <taxon>Chordata</taxon>
        <taxon>Craniata</taxon>
        <taxon>Vertebrata</taxon>
        <taxon>Euteleostomi</taxon>
        <taxon>Actinopterygii</taxon>
        <taxon>Neopterygii</taxon>
        <taxon>Teleostei</taxon>
        <taxon>Osteoglossocephala</taxon>
        <taxon>Osteoglossomorpha</taxon>
        <taxon>Osteoglossiformes</taxon>
        <taxon>Osteoglossidae</taxon>
        <taxon>Scleropages</taxon>
    </lineage>
</organism>
<dbReference type="Proteomes" id="UP000694397">
    <property type="component" value="Chromosome 10"/>
</dbReference>
<reference evidence="2" key="2">
    <citation type="submission" date="2025-08" db="UniProtKB">
        <authorList>
            <consortium name="Ensembl"/>
        </authorList>
    </citation>
    <scope>IDENTIFICATION</scope>
</reference>
<accession>A0A8C9R272</accession>
<protein>
    <submittedName>
        <fullName evidence="2">Uncharacterized protein</fullName>
    </submittedName>
</protein>
<dbReference type="PANTHER" id="PTHR35819:SF1">
    <property type="entry name" value="PROTEIN PIMREG"/>
    <property type="match status" value="1"/>
</dbReference>
<proteinExistence type="predicted"/>